<organism evidence="1 2">
    <name type="scientific">Chenopodium quinoa</name>
    <name type="common">Quinoa</name>
    <dbReference type="NCBI Taxonomy" id="63459"/>
    <lineage>
        <taxon>Eukaryota</taxon>
        <taxon>Viridiplantae</taxon>
        <taxon>Streptophyta</taxon>
        <taxon>Embryophyta</taxon>
        <taxon>Tracheophyta</taxon>
        <taxon>Spermatophyta</taxon>
        <taxon>Magnoliopsida</taxon>
        <taxon>eudicotyledons</taxon>
        <taxon>Gunneridae</taxon>
        <taxon>Pentapetalae</taxon>
        <taxon>Caryophyllales</taxon>
        <taxon>Chenopodiaceae</taxon>
        <taxon>Chenopodioideae</taxon>
        <taxon>Atripliceae</taxon>
        <taxon>Chenopodium</taxon>
    </lineage>
</organism>
<dbReference type="AlphaFoldDB" id="A0A803LNJ3"/>
<protein>
    <submittedName>
        <fullName evidence="1">Uncharacterized protein</fullName>
    </submittedName>
</protein>
<proteinExistence type="predicted"/>
<name>A0A803LNJ3_CHEQI</name>
<keyword evidence="2" id="KW-1185">Reference proteome</keyword>
<accession>A0A803LNJ3</accession>
<dbReference type="Gramene" id="AUR62016522-RA">
    <property type="protein sequence ID" value="AUR62016522-RA:cds"/>
    <property type="gene ID" value="AUR62016522"/>
</dbReference>
<dbReference type="SUPFAM" id="SSF48371">
    <property type="entry name" value="ARM repeat"/>
    <property type="match status" value="1"/>
</dbReference>
<dbReference type="InterPro" id="IPR016024">
    <property type="entry name" value="ARM-type_fold"/>
</dbReference>
<sequence>MVPGEATKGILEQAADAFRSVLESVFGFIIEVIITIISTIFDKIKDGIIESIVSGSSALGEMMDQTKNSFEGLLNDVPEIIQGFSEMIVTMITDLLNNSMEALGIVQENA</sequence>
<reference evidence="1" key="2">
    <citation type="submission" date="2021-03" db="UniProtKB">
        <authorList>
            <consortium name="EnsemblPlants"/>
        </authorList>
    </citation>
    <scope>IDENTIFICATION</scope>
</reference>
<evidence type="ECO:0000313" key="1">
    <source>
        <dbReference type="EnsemblPlants" id="AUR62016522-RA:cds"/>
    </source>
</evidence>
<reference evidence="1" key="1">
    <citation type="journal article" date="2017" name="Nature">
        <title>The genome of Chenopodium quinoa.</title>
        <authorList>
            <person name="Jarvis D.E."/>
            <person name="Ho Y.S."/>
            <person name="Lightfoot D.J."/>
            <person name="Schmoeckel S.M."/>
            <person name="Li B."/>
            <person name="Borm T.J.A."/>
            <person name="Ohyanagi H."/>
            <person name="Mineta K."/>
            <person name="Michell C.T."/>
            <person name="Saber N."/>
            <person name="Kharbatia N.M."/>
            <person name="Rupper R.R."/>
            <person name="Sharp A.R."/>
            <person name="Dally N."/>
            <person name="Boughton B.A."/>
            <person name="Woo Y.H."/>
            <person name="Gao G."/>
            <person name="Schijlen E.G.W.M."/>
            <person name="Guo X."/>
            <person name="Momin A.A."/>
            <person name="Negrao S."/>
            <person name="Al-Babili S."/>
            <person name="Gehring C."/>
            <person name="Roessner U."/>
            <person name="Jung C."/>
            <person name="Murphy K."/>
            <person name="Arold S.T."/>
            <person name="Gojobori T."/>
            <person name="van der Linden C.G."/>
            <person name="van Loo E.N."/>
            <person name="Jellen E.N."/>
            <person name="Maughan P.J."/>
            <person name="Tester M."/>
        </authorList>
    </citation>
    <scope>NUCLEOTIDE SEQUENCE [LARGE SCALE GENOMIC DNA]</scope>
    <source>
        <strain evidence="1">cv. PI 614886</strain>
    </source>
</reference>
<dbReference type="OMA" id="QMRNSAD"/>
<dbReference type="EnsemblPlants" id="AUR62016522-RA">
    <property type="protein sequence ID" value="AUR62016522-RA:cds"/>
    <property type="gene ID" value="AUR62016522"/>
</dbReference>
<evidence type="ECO:0000313" key="2">
    <source>
        <dbReference type="Proteomes" id="UP000596660"/>
    </source>
</evidence>
<dbReference type="Proteomes" id="UP000596660">
    <property type="component" value="Unplaced"/>
</dbReference>